<feature type="compositionally biased region" description="Low complexity" evidence="5">
    <location>
        <begin position="104"/>
        <end position="118"/>
    </location>
</feature>
<feature type="region of interest" description="Disordered" evidence="5">
    <location>
        <begin position="25"/>
        <end position="123"/>
    </location>
</feature>
<evidence type="ECO:0000256" key="1">
    <source>
        <dbReference type="ARBA" id="ARBA00004613"/>
    </source>
</evidence>
<feature type="compositionally biased region" description="Polar residues" evidence="5">
    <location>
        <begin position="59"/>
        <end position="70"/>
    </location>
</feature>
<evidence type="ECO:0000256" key="2">
    <source>
        <dbReference type="ARBA" id="ARBA00009127"/>
    </source>
</evidence>
<comment type="similarity">
    <text evidence="2">Belongs to the major royal jelly protein family.</text>
</comment>
<evidence type="ECO:0000256" key="3">
    <source>
        <dbReference type="ARBA" id="ARBA00022525"/>
    </source>
</evidence>
<dbReference type="EMBL" id="OU893354">
    <property type="protein sequence ID" value="CAG9790629.1"/>
    <property type="molecule type" value="Genomic_DNA"/>
</dbReference>
<gene>
    <name evidence="6" type="ORF">DIATSA_LOCUS8292</name>
</gene>
<proteinExistence type="inferred from homology"/>
<evidence type="ECO:0000256" key="5">
    <source>
        <dbReference type="SAM" id="MobiDB-lite"/>
    </source>
</evidence>
<name>A0A9N9WH58_9NEOP</name>
<feature type="compositionally biased region" description="Basic residues" evidence="5">
    <location>
        <begin position="45"/>
        <end position="57"/>
    </location>
</feature>
<organism evidence="6 7">
    <name type="scientific">Diatraea saccharalis</name>
    <name type="common">sugarcane borer</name>
    <dbReference type="NCBI Taxonomy" id="40085"/>
    <lineage>
        <taxon>Eukaryota</taxon>
        <taxon>Metazoa</taxon>
        <taxon>Ecdysozoa</taxon>
        <taxon>Arthropoda</taxon>
        <taxon>Hexapoda</taxon>
        <taxon>Insecta</taxon>
        <taxon>Pterygota</taxon>
        <taxon>Neoptera</taxon>
        <taxon>Endopterygota</taxon>
        <taxon>Lepidoptera</taxon>
        <taxon>Glossata</taxon>
        <taxon>Ditrysia</taxon>
        <taxon>Pyraloidea</taxon>
        <taxon>Crambidae</taxon>
        <taxon>Crambinae</taxon>
        <taxon>Diatraea</taxon>
    </lineage>
</organism>
<sequence length="936" mass="106195">MSTKRKSLFVGLHFLECTVELLSSEHKTPRKQLRLSRLDHSPNRFSHHQARLARRPNPRSATESTPTLNQDMDDPPGRTGRRLGNFDELNVWNDLPQGQSNHLTNPTRRPRPQNTPTQSSDENRFFIQYNNVPMGVERVGDRVFISLPRRRYGIPATLNYIDYNGISVNRSPPLKPYPNIREAGQLTSVYRTRADSCNRLWMVDTGRLELQGTQRQLRTPAIVIYDLTTDRQILRYELKSSDLPAENTPTGLASITVDINGNDCANAYAYLPDLTTFGLIVYSLRENDSWRHQHNYFAFNPIAGNLFISNQRFQWSDGVFSVTLVPGSNGCKNAYFHSLIGTHEFSVSTCVLKNKTAVNDRNYFSMYNVLGDRGDMTQSTMHDYHPRSGVIFYAEIGRDALTCWNTRNLLRSTNIAVLARDNTRLSYPSVSRRYNIPESATPQISVDAPLGSSDHSLIRSTVSLTCLQRPRVARSRRVRHYKSADWDGLRSFFASYPWKRICFAPDDPNNAAESVADERLPSGTRAFWALSKSIQGNFCTPSFPPLHKDNSSLAYDAKEKAWLYARYPVSPELSASSTTLPRYPQVEWARWYPLYYAKDVRSGVGTGLNALIPALLLIGRRPNLIEDCFSASDPKKRSIKVLIAGECSDLLSINAGVPQGCVLSPTLFLLHINEMLQISGIHCFADDSTKDSTYNGRANISRESVIESRNQLVSDIESSLEEVSNWANIEIHGVDISSVVQFRGHFEGKAKLSSKQLGVPNRSRHYFTPAHRLQLYKAQVRPHMEYCSHLWSGAPQYQVLPLDRIQRRAIRIVDCRDTSSRLDPLALRRDVASLCIFYRIYYGECSEELFGLIPAATFRHRSTRQEIHAHHLNGWKSSTVRFSISFLPRTAWNSLSPAVFPDRYDLQTFKHRAYSSLKGRQRVCSSSGVAGVHGQR</sequence>
<dbReference type="Proteomes" id="UP001153714">
    <property type="component" value="Chromosome 23"/>
</dbReference>
<dbReference type="InterPro" id="IPR011042">
    <property type="entry name" value="6-blade_b-propeller_TolB-like"/>
</dbReference>
<dbReference type="Pfam" id="PF03022">
    <property type="entry name" value="MRJP"/>
    <property type="match status" value="1"/>
</dbReference>
<evidence type="ECO:0000256" key="4">
    <source>
        <dbReference type="ARBA" id="ARBA00022729"/>
    </source>
</evidence>
<evidence type="ECO:0000313" key="7">
    <source>
        <dbReference type="Proteomes" id="UP001153714"/>
    </source>
</evidence>
<dbReference type="Gene3D" id="2.120.10.30">
    <property type="entry name" value="TolB, C-terminal domain"/>
    <property type="match status" value="1"/>
</dbReference>
<reference evidence="6" key="1">
    <citation type="submission" date="2021-12" db="EMBL/GenBank/DDBJ databases">
        <authorList>
            <person name="King R."/>
        </authorList>
    </citation>
    <scope>NUCLEOTIDE SEQUENCE</scope>
</reference>
<evidence type="ECO:0008006" key="8">
    <source>
        <dbReference type="Google" id="ProtNLM"/>
    </source>
</evidence>
<protein>
    <recommendedName>
        <fullName evidence="8">Protein yellow</fullName>
    </recommendedName>
</protein>
<dbReference type="PANTHER" id="PTHR10009:SF10">
    <property type="entry name" value="L-DOPACHROME TAUTOMERASE YELLOW-F-RELATED"/>
    <property type="match status" value="1"/>
</dbReference>
<dbReference type="OrthoDB" id="7776143at2759"/>
<dbReference type="GO" id="GO:0005576">
    <property type="term" value="C:extracellular region"/>
    <property type="evidence" value="ECO:0007669"/>
    <property type="project" value="UniProtKB-SubCell"/>
</dbReference>
<keyword evidence="3" id="KW-0964">Secreted</keyword>
<dbReference type="InterPro" id="IPR017996">
    <property type="entry name" value="MRJP/yellow-related"/>
</dbReference>
<dbReference type="PANTHER" id="PTHR10009">
    <property type="entry name" value="PROTEIN YELLOW-RELATED"/>
    <property type="match status" value="1"/>
</dbReference>
<accession>A0A9N9WH58</accession>
<keyword evidence="7" id="KW-1185">Reference proteome</keyword>
<evidence type="ECO:0000313" key="6">
    <source>
        <dbReference type="EMBL" id="CAG9790629.1"/>
    </source>
</evidence>
<keyword evidence="4" id="KW-0732">Signal</keyword>
<reference evidence="6" key="2">
    <citation type="submission" date="2022-10" db="EMBL/GenBank/DDBJ databases">
        <authorList>
            <consortium name="ENA_rothamsted_submissions"/>
            <consortium name="culmorum"/>
            <person name="King R."/>
        </authorList>
    </citation>
    <scope>NUCLEOTIDE SEQUENCE</scope>
</reference>
<dbReference type="AlphaFoldDB" id="A0A9N9WH58"/>
<comment type="subcellular location">
    <subcellularLocation>
        <location evidence="1">Secreted</location>
    </subcellularLocation>
</comment>